<name>A0A3E2H2C8_SCYLI</name>
<dbReference type="AlphaFoldDB" id="A0A3E2H2C8"/>
<evidence type="ECO:0000313" key="2">
    <source>
        <dbReference type="Proteomes" id="UP000258309"/>
    </source>
</evidence>
<feature type="non-terminal residue" evidence="1">
    <location>
        <position position="189"/>
    </location>
</feature>
<keyword evidence="2" id="KW-1185">Reference proteome</keyword>
<comment type="caution">
    <text evidence="1">The sequence shown here is derived from an EMBL/GenBank/DDBJ whole genome shotgun (WGS) entry which is preliminary data.</text>
</comment>
<gene>
    <name evidence="1" type="ORF">B7463_g8798</name>
</gene>
<accession>A0A3E2H2C8</accession>
<sequence>MYSKLPMTPLSNLPQLSYSTTSLSKAAKRKESVNQVGRHVKVVKHNNPQAFSLHSLKERDQLLVDAPERHAMFALSLEELHGGIVRSVQRGITLVLEGQEQRLGWVVIQPLIEAEERVVDGGGFRDQALRMPEDEGGVGHVEGIAEIKDADAGIQHVDEALHGRSCRRRCGVGEPFCRDLRIRLEISVV</sequence>
<proteinExistence type="predicted"/>
<evidence type="ECO:0000313" key="1">
    <source>
        <dbReference type="EMBL" id="RFU27539.1"/>
    </source>
</evidence>
<feature type="non-terminal residue" evidence="1">
    <location>
        <position position="1"/>
    </location>
</feature>
<dbReference type="EMBL" id="NCSJ02000201">
    <property type="protein sequence ID" value="RFU27539.1"/>
    <property type="molecule type" value="Genomic_DNA"/>
</dbReference>
<organism evidence="1 2">
    <name type="scientific">Scytalidium lignicola</name>
    <name type="common">Hyphomycete</name>
    <dbReference type="NCBI Taxonomy" id="5539"/>
    <lineage>
        <taxon>Eukaryota</taxon>
        <taxon>Fungi</taxon>
        <taxon>Dikarya</taxon>
        <taxon>Ascomycota</taxon>
        <taxon>Pezizomycotina</taxon>
        <taxon>Leotiomycetes</taxon>
        <taxon>Leotiomycetes incertae sedis</taxon>
        <taxon>Scytalidium</taxon>
    </lineage>
</organism>
<reference evidence="1 2" key="1">
    <citation type="submission" date="2018-05" db="EMBL/GenBank/DDBJ databases">
        <title>Draft genome sequence of Scytalidium lignicola DSM 105466, a ubiquitous saprotrophic fungus.</title>
        <authorList>
            <person name="Buettner E."/>
            <person name="Gebauer A.M."/>
            <person name="Hofrichter M."/>
            <person name="Liers C."/>
            <person name="Kellner H."/>
        </authorList>
    </citation>
    <scope>NUCLEOTIDE SEQUENCE [LARGE SCALE GENOMIC DNA]</scope>
    <source>
        <strain evidence="1 2">DSM 105466</strain>
    </source>
</reference>
<protein>
    <submittedName>
        <fullName evidence="1">Uncharacterized protein</fullName>
    </submittedName>
</protein>
<dbReference type="Proteomes" id="UP000258309">
    <property type="component" value="Unassembled WGS sequence"/>
</dbReference>